<reference evidence="1" key="1">
    <citation type="submission" date="2020-01" db="EMBL/GenBank/DDBJ databases">
        <authorList>
            <person name="Mishra B."/>
        </authorList>
    </citation>
    <scope>NUCLEOTIDE SEQUENCE [LARGE SCALE GENOMIC DNA]</scope>
</reference>
<name>A0A6D2I4U8_9BRAS</name>
<protein>
    <submittedName>
        <fullName evidence="1">Uncharacterized protein</fullName>
    </submittedName>
</protein>
<dbReference type="EMBL" id="CACVBM020000765">
    <property type="protein sequence ID" value="CAA7023090.1"/>
    <property type="molecule type" value="Genomic_DNA"/>
</dbReference>
<evidence type="ECO:0000313" key="2">
    <source>
        <dbReference type="Proteomes" id="UP000467841"/>
    </source>
</evidence>
<organism evidence="1 2">
    <name type="scientific">Microthlaspi erraticum</name>
    <dbReference type="NCBI Taxonomy" id="1685480"/>
    <lineage>
        <taxon>Eukaryota</taxon>
        <taxon>Viridiplantae</taxon>
        <taxon>Streptophyta</taxon>
        <taxon>Embryophyta</taxon>
        <taxon>Tracheophyta</taxon>
        <taxon>Spermatophyta</taxon>
        <taxon>Magnoliopsida</taxon>
        <taxon>eudicotyledons</taxon>
        <taxon>Gunneridae</taxon>
        <taxon>Pentapetalae</taxon>
        <taxon>rosids</taxon>
        <taxon>malvids</taxon>
        <taxon>Brassicales</taxon>
        <taxon>Brassicaceae</taxon>
        <taxon>Coluteocarpeae</taxon>
        <taxon>Microthlaspi</taxon>
    </lineage>
</organism>
<sequence length="101" mass="11705">MEKRSIAVALVDMYGCCGDFSSARTGIIWISMDRRTMGLIGHWIWKLGRCSHEACTERERPCSTTTEVLWMLTSEHGVRKDLRQLFPLSRRCPLPSTKKMW</sequence>
<dbReference type="Proteomes" id="UP000467841">
    <property type="component" value="Unassembled WGS sequence"/>
</dbReference>
<keyword evidence="2" id="KW-1185">Reference proteome</keyword>
<dbReference type="AlphaFoldDB" id="A0A6D2I4U8"/>
<accession>A0A6D2I4U8</accession>
<proteinExistence type="predicted"/>
<evidence type="ECO:0000313" key="1">
    <source>
        <dbReference type="EMBL" id="CAA7023090.1"/>
    </source>
</evidence>
<gene>
    <name evidence="1" type="ORF">MERR_LOCUS10325</name>
</gene>
<comment type="caution">
    <text evidence="1">The sequence shown here is derived from an EMBL/GenBank/DDBJ whole genome shotgun (WGS) entry which is preliminary data.</text>
</comment>